<dbReference type="OrthoDB" id="4845923at2759"/>
<evidence type="ECO:0000256" key="1">
    <source>
        <dbReference type="SAM" id="MobiDB-lite"/>
    </source>
</evidence>
<dbReference type="AlphaFoldDB" id="A0A9P6IAT9"/>
<organism evidence="2 3">
    <name type="scientific">Colletotrichum karsti</name>
    <dbReference type="NCBI Taxonomy" id="1095194"/>
    <lineage>
        <taxon>Eukaryota</taxon>
        <taxon>Fungi</taxon>
        <taxon>Dikarya</taxon>
        <taxon>Ascomycota</taxon>
        <taxon>Pezizomycotina</taxon>
        <taxon>Sordariomycetes</taxon>
        <taxon>Hypocreomycetidae</taxon>
        <taxon>Glomerellales</taxon>
        <taxon>Glomerellaceae</taxon>
        <taxon>Colletotrichum</taxon>
        <taxon>Colletotrichum boninense species complex</taxon>
    </lineage>
</organism>
<feature type="compositionally biased region" description="Low complexity" evidence="1">
    <location>
        <begin position="120"/>
        <end position="133"/>
    </location>
</feature>
<feature type="compositionally biased region" description="Low complexity" evidence="1">
    <location>
        <begin position="32"/>
        <end position="52"/>
    </location>
</feature>
<dbReference type="GeneID" id="62159125"/>
<evidence type="ECO:0000313" key="3">
    <source>
        <dbReference type="Proteomes" id="UP000781932"/>
    </source>
</evidence>
<feature type="compositionally biased region" description="Basic and acidic residues" evidence="1">
    <location>
        <begin position="269"/>
        <end position="279"/>
    </location>
</feature>
<feature type="compositionally biased region" description="Low complexity" evidence="1">
    <location>
        <begin position="322"/>
        <end position="335"/>
    </location>
</feature>
<dbReference type="EMBL" id="JAATWM020000008">
    <property type="protein sequence ID" value="KAF9879099.1"/>
    <property type="molecule type" value="Genomic_DNA"/>
</dbReference>
<keyword evidence="3" id="KW-1185">Reference proteome</keyword>
<reference evidence="2" key="1">
    <citation type="submission" date="2020-03" db="EMBL/GenBank/DDBJ databases">
        <authorList>
            <person name="He L."/>
        </authorList>
    </citation>
    <scope>NUCLEOTIDE SEQUENCE</scope>
    <source>
        <strain evidence="2">CkLH20</strain>
    </source>
</reference>
<feature type="region of interest" description="Disordered" evidence="1">
    <location>
        <begin position="120"/>
        <end position="342"/>
    </location>
</feature>
<feature type="compositionally biased region" description="Acidic residues" evidence="1">
    <location>
        <begin position="154"/>
        <end position="166"/>
    </location>
</feature>
<accession>A0A9P6IAT9</accession>
<evidence type="ECO:0000313" key="2">
    <source>
        <dbReference type="EMBL" id="KAF9879099.1"/>
    </source>
</evidence>
<dbReference type="RefSeq" id="XP_038748560.1">
    <property type="nucleotide sequence ID" value="XM_038886051.1"/>
</dbReference>
<feature type="region of interest" description="Disordered" evidence="1">
    <location>
        <begin position="421"/>
        <end position="511"/>
    </location>
</feature>
<feature type="region of interest" description="Disordered" evidence="1">
    <location>
        <begin position="757"/>
        <end position="813"/>
    </location>
</feature>
<reference evidence="2" key="2">
    <citation type="submission" date="2020-11" db="EMBL/GenBank/DDBJ databases">
        <title>Whole genome sequencing of Colletotrichum sp.</title>
        <authorList>
            <person name="Li H."/>
        </authorList>
    </citation>
    <scope>NUCLEOTIDE SEQUENCE</scope>
    <source>
        <strain evidence="2">CkLH20</strain>
    </source>
</reference>
<name>A0A9P6IAT9_9PEZI</name>
<protein>
    <submittedName>
        <fullName evidence="2">Uncharacterized protein</fullName>
    </submittedName>
</protein>
<comment type="caution">
    <text evidence="2">The sequence shown here is derived from an EMBL/GenBank/DDBJ whole genome shotgun (WGS) entry which is preliminary data.</text>
</comment>
<feature type="compositionally biased region" description="Polar residues" evidence="1">
    <location>
        <begin position="134"/>
        <end position="144"/>
    </location>
</feature>
<feature type="compositionally biased region" description="Acidic residues" evidence="1">
    <location>
        <begin position="456"/>
        <end position="480"/>
    </location>
</feature>
<dbReference type="Proteomes" id="UP000781932">
    <property type="component" value="Unassembled WGS sequence"/>
</dbReference>
<feature type="compositionally biased region" description="Basic and acidic residues" evidence="1">
    <location>
        <begin position="292"/>
        <end position="302"/>
    </location>
</feature>
<feature type="region of interest" description="Disordered" evidence="1">
    <location>
        <begin position="1"/>
        <end position="61"/>
    </location>
</feature>
<feature type="compositionally biased region" description="Acidic residues" evidence="1">
    <location>
        <begin position="258"/>
        <end position="268"/>
    </location>
</feature>
<gene>
    <name evidence="2" type="ORF">CkaCkLH20_03332</name>
</gene>
<proteinExistence type="predicted"/>
<sequence>MSFPFSLFSRWTGRQPTPTTPIIARQQHPFGSTSNLTSTSTPSSPGSPKRPTNTTPSGFMNIPLEMHTQGIRETLNCVDGGESPSSLLALRRLQAEAESRARTRRGEADNILRALAVVRSSGSSGSNTGNNNTPATPRVSQVESGQDRYRDDSSSGEEDEEKEEEVTGSSVQKDGAKENVADAGSRMTRTNSRGISPGGGGSRPFPPDSSREATGEASGLCSRTGATTPGAALPVPTDEERRDGWREAGSPARSPSDTSEDGREEDLETLARRALDAYRELSLGSPTSSDDASGHSSDDEVHQNTTRPITALGWYEDGGGNSSTESIAAQSSSTEESIEEQRNAQARVATVVGMASGRPRLIIQTNQTTRLQRLIENTDQAVDIDVSGGVTLEAGTYAFKSETASFQITIRCDDGVSLDYSSPPSAGVERRCVDEDPSPTTTDGDIDDLLDHYSNSDEDQYEDEEDEDQEEYDETEDEDYLTPREAPSPLPPTLAQGIDLPPFFPNSPNAQRPLDIIKSGLSLPPTTSHRDLQDHIARNSSIIRYLALHLVPGPDINPVEHTTDLAEPSLQPETRRRGYTRLLQAIRSVYWDSGAVNDMLNIVDALSASNRGRRRRDTIPVFRKLRSGDARRKGCLTAAQAHRLDELGFSLLEVVAMKDLPKVVSLGFVGRLIEAAETGALAIARECDILDEDGALLELLSDVEGKVSSSRSEGGGKKSVVGMPSGLRCCVNMDEVSDVQSEEEDEEEDGGMMLSVSSLSSQPENEEDTEERADVTESSLGELESLSKDLQQSAGPDDGPLGEETVTDIIGKRPMLSRSEGSFRALDKTDTILVDEETKNSPGLTRFFQEIGATPVVDADTTVRHNIIQETDHTSDEEQSWGFNLGGILVG</sequence>